<feature type="region of interest" description="Disordered" evidence="6">
    <location>
        <begin position="454"/>
        <end position="848"/>
    </location>
</feature>
<feature type="compositionally biased region" description="Basic and acidic residues" evidence="6">
    <location>
        <begin position="815"/>
        <end position="848"/>
    </location>
</feature>
<feature type="compositionally biased region" description="Basic and acidic residues" evidence="6">
    <location>
        <begin position="775"/>
        <end position="794"/>
    </location>
</feature>
<evidence type="ECO:0000256" key="2">
    <source>
        <dbReference type="ARBA" id="ARBA00004574"/>
    </source>
</evidence>
<keyword evidence="9" id="KW-1185">Reference proteome</keyword>
<gene>
    <name evidence="8" type="ORF">K452DRAFT_44896</name>
</gene>
<evidence type="ECO:0000256" key="6">
    <source>
        <dbReference type="SAM" id="MobiDB-lite"/>
    </source>
</evidence>
<feature type="region of interest" description="Disordered" evidence="6">
    <location>
        <begin position="219"/>
        <end position="276"/>
    </location>
</feature>
<protein>
    <recommendedName>
        <fullName evidence="7">Shelterin complex subunit TPP1/Est3 domain-containing protein</fullName>
    </recommendedName>
</protein>
<evidence type="ECO:0000259" key="7">
    <source>
        <dbReference type="Pfam" id="PF10341"/>
    </source>
</evidence>
<dbReference type="OrthoDB" id="3538943at2759"/>
<dbReference type="AlphaFoldDB" id="A0A6A6BCR5"/>
<feature type="region of interest" description="Disordered" evidence="6">
    <location>
        <begin position="967"/>
        <end position="1178"/>
    </location>
</feature>
<feature type="compositionally biased region" description="Low complexity" evidence="6">
    <location>
        <begin position="1045"/>
        <end position="1071"/>
    </location>
</feature>
<proteinExistence type="predicted"/>
<sequence>MNDDQKAQTENSQHLEELYENDGSNLRIQGDPKNFANSTVLQIIRYTHTDENDPVEAILSDGHTSVKATFSSDAVETFRRKHQRKITSRTQGGIISVYRLEIVISLFGSGEDDRVTFLVKSMNFRGSPGAAIRGNPRPIQERPKIQRYLALLGVKIEDESDVEGTQLLNEPELRQNDPLEEVLSQGEQEPMQDASLMTQTQFDTQMVHPSQGQPMTPVRPVGDVNLARPQPSNAGQSTDVRESKHSQLLNLLKKSRPTLPAIPPTTTNGPQRNQHDPKLAIKNIGTQNPKHALGAEKSSGVGNKDTANVGGDDILKTTERGNSQIRSIAAIKKEPSQRDDKSKDVPSSSMPVVDGIPTSYQKARPISSLESNGSNAAPAIEKEHSPTAQTQLPQSSGNDDGPWKTALPLTRATCRIPSNQRRLLNKPLSWFPPRVGHGFFPAIPVEILNSFSGPTEAKKERRRSGSREDSDSGDDLSDSSNASTAKGPDAAPFSPSKSEEKAVEAPPSSQEIPWSSSPVRPVKRQADLPPDSSAEELRALTSLPSPPKQDEVEHAVSPILSSTMPPPKTAYKGTVALEEQADTRVASSPDLPSSPPPLPPNEDEMANAMVENNEDENNEDDLEMDVPKAFTKTNHPERFSTEPDAMKETGLRTDRASQKPSHSKDLANEVPSMTLAAPPVGAFQKPSYENSTKPSKRDIVSPTHNPHKKLKYSHASYGFSQESPVVQDPAMRLRQGRNKFMTEMRARRSMSSSQSGSGEVRQNVLGSSDNDDHIDEPKAVKNKNDDEEVLKDAPVKQIDQENPPANPVKTTGSRSADEKIEKDRKVSEDSVSKDKIPEEVKPAGEEKPEKEDIFGQFCEKYPEYSGDRKHFTGLCRMIHKLQSTGAILPKFLWDDFILRHKVEYREYIAKCSDEGQDPVSYQAFYNEEIDEPKYQKRFMNGGKLHRVLELEDGQAPKREPVTRFMSETYADREQPAPSQYGPDPSGADLRGDYYRPMYAQVERPKKSKRSKRKSLPERVVQLQESEQGRRRNSDAGGSVLKRNADAPLMMMPLPAKPVAAATKTTTTSQTPRNLVAGTANTAPKPSKLPKPSAKPAAAPTTSNAPTPTPAAAPAAPPKPATTTTATAPKPLAPPTRKRASSSANTGSAAKKPAVENSFTIFKQRYNKPRPGGGGGGGG</sequence>
<feature type="compositionally biased region" description="Basic and acidic residues" evidence="6">
    <location>
        <begin position="456"/>
        <end position="470"/>
    </location>
</feature>
<reference evidence="8" key="1">
    <citation type="journal article" date="2020" name="Stud. Mycol.">
        <title>101 Dothideomycetes genomes: a test case for predicting lifestyles and emergence of pathogens.</title>
        <authorList>
            <person name="Haridas S."/>
            <person name="Albert R."/>
            <person name="Binder M."/>
            <person name="Bloem J."/>
            <person name="Labutti K."/>
            <person name="Salamov A."/>
            <person name="Andreopoulos B."/>
            <person name="Baker S."/>
            <person name="Barry K."/>
            <person name="Bills G."/>
            <person name="Bluhm B."/>
            <person name="Cannon C."/>
            <person name="Castanera R."/>
            <person name="Culley D."/>
            <person name="Daum C."/>
            <person name="Ezra D."/>
            <person name="Gonzalez J."/>
            <person name="Henrissat B."/>
            <person name="Kuo A."/>
            <person name="Liang C."/>
            <person name="Lipzen A."/>
            <person name="Lutzoni F."/>
            <person name="Magnuson J."/>
            <person name="Mondo S."/>
            <person name="Nolan M."/>
            <person name="Ohm R."/>
            <person name="Pangilinan J."/>
            <person name="Park H.-J."/>
            <person name="Ramirez L."/>
            <person name="Alfaro M."/>
            <person name="Sun H."/>
            <person name="Tritt A."/>
            <person name="Yoshinaga Y."/>
            <person name="Zwiers L.-H."/>
            <person name="Turgeon B."/>
            <person name="Goodwin S."/>
            <person name="Spatafora J."/>
            <person name="Crous P."/>
            <person name="Grigoriev I."/>
        </authorList>
    </citation>
    <scope>NUCLEOTIDE SEQUENCE</scope>
    <source>
        <strain evidence="8">CBS 121167</strain>
    </source>
</reference>
<evidence type="ECO:0000256" key="1">
    <source>
        <dbReference type="ARBA" id="ARBA00004123"/>
    </source>
</evidence>
<feature type="compositionally biased region" description="Low complexity" evidence="6">
    <location>
        <begin position="1120"/>
        <end position="1129"/>
    </location>
</feature>
<comment type="subcellular location">
    <subcellularLocation>
        <location evidence="2">Chromosome</location>
        <location evidence="2">Telomere</location>
    </subcellularLocation>
    <subcellularLocation>
        <location evidence="1">Nucleus</location>
    </subcellularLocation>
</comment>
<feature type="compositionally biased region" description="Polar residues" evidence="6">
    <location>
        <begin position="507"/>
        <end position="518"/>
    </location>
</feature>
<feature type="compositionally biased region" description="Polar residues" evidence="6">
    <location>
        <begin position="386"/>
        <end position="398"/>
    </location>
</feature>
<dbReference type="GO" id="GO:0007004">
    <property type="term" value="P:telomere maintenance via telomerase"/>
    <property type="evidence" value="ECO:0007669"/>
    <property type="project" value="InterPro"/>
</dbReference>
<feature type="compositionally biased region" description="Low complexity" evidence="6">
    <location>
        <begin position="749"/>
        <end position="762"/>
    </location>
</feature>
<evidence type="ECO:0000256" key="5">
    <source>
        <dbReference type="ARBA" id="ARBA00023242"/>
    </source>
</evidence>
<feature type="region of interest" description="Disordered" evidence="6">
    <location>
        <begin position="290"/>
        <end position="406"/>
    </location>
</feature>
<dbReference type="GO" id="GO:0042162">
    <property type="term" value="F:telomeric DNA binding"/>
    <property type="evidence" value="ECO:0007669"/>
    <property type="project" value="InterPro"/>
</dbReference>
<keyword evidence="5" id="KW-0539">Nucleus</keyword>
<dbReference type="Gene3D" id="2.40.50.960">
    <property type="match status" value="1"/>
</dbReference>
<organism evidence="8 9">
    <name type="scientific">Aplosporella prunicola CBS 121167</name>
    <dbReference type="NCBI Taxonomy" id="1176127"/>
    <lineage>
        <taxon>Eukaryota</taxon>
        <taxon>Fungi</taxon>
        <taxon>Dikarya</taxon>
        <taxon>Ascomycota</taxon>
        <taxon>Pezizomycotina</taxon>
        <taxon>Dothideomycetes</taxon>
        <taxon>Dothideomycetes incertae sedis</taxon>
        <taxon>Botryosphaeriales</taxon>
        <taxon>Aplosporellaceae</taxon>
        <taxon>Aplosporella</taxon>
    </lineage>
</organism>
<feature type="compositionally biased region" description="Basic and acidic residues" evidence="6">
    <location>
        <begin position="331"/>
        <end position="344"/>
    </location>
</feature>
<dbReference type="RefSeq" id="XP_033396788.1">
    <property type="nucleotide sequence ID" value="XM_033546682.1"/>
</dbReference>
<feature type="domain" description="Shelterin complex subunit TPP1/Est3" evidence="7">
    <location>
        <begin position="10"/>
        <end position="127"/>
    </location>
</feature>
<keyword evidence="3" id="KW-0158">Chromosome</keyword>
<dbReference type="Pfam" id="PF10341">
    <property type="entry name" value="TPP1"/>
    <property type="match status" value="1"/>
</dbReference>
<feature type="compositionally biased region" description="Low complexity" evidence="6">
    <location>
        <begin position="1081"/>
        <end position="1105"/>
    </location>
</feature>
<dbReference type="Proteomes" id="UP000799438">
    <property type="component" value="Unassembled WGS sequence"/>
</dbReference>
<feature type="compositionally biased region" description="Basic and acidic residues" evidence="6">
    <location>
        <begin position="634"/>
        <end position="667"/>
    </location>
</feature>
<evidence type="ECO:0000313" key="8">
    <source>
        <dbReference type="EMBL" id="KAF2141075.1"/>
    </source>
</evidence>
<dbReference type="GO" id="GO:0000781">
    <property type="term" value="C:chromosome, telomeric region"/>
    <property type="evidence" value="ECO:0007669"/>
    <property type="project" value="UniProtKB-SubCell"/>
</dbReference>
<evidence type="ECO:0000256" key="3">
    <source>
        <dbReference type="ARBA" id="ARBA00022454"/>
    </source>
</evidence>
<dbReference type="GO" id="GO:0005697">
    <property type="term" value="C:telomerase holoenzyme complex"/>
    <property type="evidence" value="ECO:0007669"/>
    <property type="project" value="InterPro"/>
</dbReference>
<keyword evidence="4" id="KW-0779">Telomere</keyword>
<evidence type="ECO:0000256" key="4">
    <source>
        <dbReference type="ARBA" id="ARBA00022895"/>
    </source>
</evidence>
<dbReference type="EMBL" id="ML995488">
    <property type="protein sequence ID" value="KAF2141075.1"/>
    <property type="molecule type" value="Genomic_DNA"/>
</dbReference>
<dbReference type="GeneID" id="54304188"/>
<accession>A0A6A6BCR5</accession>
<name>A0A6A6BCR5_9PEZI</name>
<feature type="compositionally biased region" description="Pro residues" evidence="6">
    <location>
        <begin position="1106"/>
        <end position="1119"/>
    </location>
</feature>
<dbReference type="InterPro" id="IPR019437">
    <property type="entry name" value="TPP1/Est3"/>
</dbReference>
<evidence type="ECO:0000313" key="9">
    <source>
        <dbReference type="Proteomes" id="UP000799438"/>
    </source>
</evidence>
<feature type="compositionally biased region" description="Acidic residues" evidence="6">
    <location>
        <begin position="612"/>
        <end position="624"/>
    </location>
</feature>